<dbReference type="PANTHER" id="PTHR42856:SF1">
    <property type="entry name" value="ACYL-COENZYME A THIOESTERASE PAAI"/>
    <property type="match status" value="1"/>
</dbReference>
<sequence length="139" mass="15229">MERNPEELKQRLLDSNEFISDNEIKILEFSDDHAKLEMKIDKAVLNGHGIVHGGIIFAMADNAAAAATFTKGRLCVTLSSTINFIRPVVGEKMIVEADAIFAGRTTGVYDVKVTNDQGTLCAKASFTMYFVPENLFAGK</sequence>
<dbReference type="Proteomes" id="UP001516588">
    <property type="component" value="Unassembled WGS sequence"/>
</dbReference>
<keyword evidence="4" id="KW-1185">Reference proteome</keyword>
<dbReference type="CDD" id="cd03443">
    <property type="entry name" value="PaaI_thioesterase"/>
    <property type="match status" value="1"/>
</dbReference>
<reference evidence="3 4" key="1">
    <citation type="submission" date="2020-10" db="EMBL/GenBank/DDBJ databases">
        <title>ChiBAC.</title>
        <authorList>
            <person name="Zenner C."/>
            <person name="Hitch T.C.A."/>
            <person name="Clavel T."/>
        </authorList>
    </citation>
    <scope>NUCLEOTIDE SEQUENCE [LARGE SCALE GENOMIC DNA]</scope>
    <source>
        <strain evidence="3 4">DSM 108706</strain>
    </source>
</reference>
<protein>
    <submittedName>
        <fullName evidence="3">PaaI family thioesterase</fullName>
    </submittedName>
</protein>
<feature type="domain" description="Thioesterase" evidence="2">
    <location>
        <begin position="48"/>
        <end position="122"/>
    </location>
</feature>
<dbReference type="PANTHER" id="PTHR42856">
    <property type="entry name" value="ACYL-COENZYME A THIOESTERASE PAAI"/>
    <property type="match status" value="1"/>
</dbReference>
<evidence type="ECO:0000313" key="4">
    <source>
        <dbReference type="Proteomes" id="UP001516588"/>
    </source>
</evidence>
<gene>
    <name evidence="3" type="ORF">INF20_02725</name>
</gene>
<dbReference type="InterPro" id="IPR052723">
    <property type="entry name" value="Acyl-CoA_thioesterase_PaaI"/>
</dbReference>
<dbReference type="NCBIfam" id="TIGR00369">
    <property type="entry name" value="unchar_dom_1"/>
    <property type="match status" value="1"/>
</dbReference>
<keyword evidence="1" id="KW-0378">Hydrolase</keyword>
<organism evidence="3 4">
    <name type="scientific">Gallibacter intestinalis</name>
    <dbReference type="NCBI Taxonomy" id="2779356"/>
    <lineage>
        <taxon>Bacteria</taxon>
        <taxon>Bacillati</taxon>
        <taxon>Bacillota</taxon>
        <taxon>Clostridia</taxon>
        <taxon>Eubacteriales</taxon>
        <taxon>Eubacteriaceae</taxon>
        <taxon>Gallibacter</taxon>
    </lineage>
</organism>
<dbReference type="Gene3D" id="3.10.129.10">
    <property type="entry name" value="Hotdog Thioesterase"/>
    <property type="match status" value="1"/>
</dbReference>
<evidence type="ECO:0000259" key="2">
    <source>
        <dbReference type="Pfam" id="PF03061"/>
    </source>
</evidence>
<accession>A0ABR9QWE8</accession>
<name>A0ABR9QWE8_9FIRM</name>
<dbReference type="InterPro" id="IPR006683">
    <property type="entry name" value="Thioestr_dom"/>
</dbReference>
<evidence type="ECO:0000256" key="1">
    <source>
        <dbReference type="ARBA" id="ARBA00022801"/>
    </source>
</evidence>
<dbReference type="Pfam" id="PF03061">
    <property type="entry name" value="4HBT"/>
    <property type="match status" value="1"/>
</dbReference>
<dbReference type="InterPro" id="IPR029069">
    <property type="entry name" value="HotDog_dom_sf"/>
</dbReference>
<comment type="caution">
    <text evidence="3">The sequence shown here is derived from an EMBL/GenBank/DDBJ whole genome shotgun (WGS) entry which is preliminary data.</text>
</comment>
<dbReference type="SUPFAM" id="SSF54637">
    <property type="entry name" value="Thioesterase/thiol ester dehydrase-isomerase"/>
    <property type="match status" value="1"/>
</dbReference>
<evidence type="ECO:0000313" key="3">
    <source>
        <dbReference type="EMBL" id="MBE5035192.1"/>
    </source>
</evidence>
<dbReference type="EMBL" id="JADCKA010000003">
    <property type="protein sequence ID" value="MBE5035192.1"/>
    <property type="molecule type" value="Genomic_DNA"/>
</dbReference>
<proteinExistence type="predicted"/>
<dbReference type="InterPro" id="IPR003736">
    <property type="entry name" value="PAAI_dom"/>
</dbReference>
<dbReference type="RefSeq" id="WP_226384862.1">
    <property type="nucleotide sequence ID" value="NZ_JADCKA010000003.1"/>
</dbReference>